<evidence type="ECO:0000259" key="9">
    <source>
        <dbReference type="PROSITE" id="PS00631"/>
    </source>
</evidence>
<evidence type="ECO:0000256" key="5">
    <source>
        <dbReference type="ARBA" id="ARBA00022670"/>
    </source>
</evidence>
<dbReference type="NCBIfam" id="NF002074">
    <property type="entry name" value="PRK00913.1-4"/>
    <property type="match status" value="1"/>
</dbReference>
<dbReference type="SUPFAM" id="SSF53187">
    <property type="entry name" value="Zn-dependent exopeptidases"/>
    <property type="match status" value="1"/>
</dbReference>
<dbReference type="HAMAP" id="MF_00181">
    <property type="entry name" value="Cytosol_peptidase_M17"/>
    <property type="match status" value="1"/>
</dbReference>
<protein>
    <recommendedName>
        <fullName evidence="8">Probable cytosol aminopeptidase</fullName>
        <ecNumber evidence="8">3.4.11.1</ecNumber>
    </recommendedName>
    <alternativeName>
        <fullName evidence="8">Leucine aminopeptidase</fullName>
        <shortName evidence="8">LAP</shortName>
        <ecNumber evidence="8">3.4.11.10</ecNumber>
    </alternativeName>
    <alternativeName>
        <fullName evidence="8">Leucyl aminopeptidase</fullName>
    </alternativeName>
</protein>
<evidence type="ECO:0000313" key="10">
    <source>
        <dbReference type="EMBL" id="MCJ8502816.1"/>
    </source>
</evidence>
<keyword evidence="8" id="KW-0479">Metal-binding</keyword>
<dbReference type="PROSITE" id="PS00631">
    <property type="entry name" value="CYTOSOL_AP"/>
    <property type="match status" value="1"/>
</dbReference>
<evidence type="ECO:0000256" key="7">
    <source>
        <dbReference type="ARBA" id="ARBA00023211"/>
    </source>
</evidence>
<feature type="active site" evidence="8">
    <location>
        <position position="271"/>
    </location>
</feature>
<dbReference type="InterPro" id="IPR023042">
    <property type="entry name" value="Peptidase_M17_leu_NH2_pept"/>
</dbReference>
<keyword evidence="4 8" id="KW-0031">Aminopeptidase</keyword>
<comment type="caution">
    <text evidence="10">The sequence shown here is derived from an EMBL/GenBank/DDBJ whole genome shotgun (WGS) entry which is preliminary data.</text>
</comment>
<dbReference type="Pfam" id="PF02789">
    <property type="entry name" value="Peptidase_M17_N"/>
    <property type="match status" value="1"/>
</dbReference>
<feature type="binding site" evidence="8">
    <location>
        <position position="343"/>
    </location>
    <ligand>
        <name>Mn(2+)</name>
        <dbReference type="ChEBI" id="CHEBI:29035"/>
        <label>2</label>
    </ligand>
</feature>
<dbReference type="NCBIfam" id="NF002073">
    <property type="entry name" value="PRK00913.1-2"/>
    <property type="match status" value="1"/>
</dbReference>
<comment type="function">
    <text evidence="8">Presumably involved in the processing and regular turnover of intracellular proteins. Catalyzes the removal of unsubstituted N-terminal amino acids from various peptides.</text>
</comment>
<dbReference type="EC" id="3.4.11.10" evidence="8"/>
<evidence type="ECO:0000313" key="11">
    <source>
        <dbReference type="Proteomes" id="UP001165427"/>
    </source>
</evidence>
<feature type="binding site" evidence="8">
    <location>
        <position position="264"/>
    </location>
    <ligand>
        <name>Mn(2+)</name>
        <dbReference type="ChEBI" id="CHEBI:29035"/>
        <label>2</label>
    </ligand>
</feature>
<feature type="binding site" evidence="8">
    <location>
        <position position="343"/>
    </location>
    <ligand>
        <name>Mn(2+)</name>
        <dbReference type="ChEBI" id="CHEBI:29035"/>
        <label>1</label>
    </ligand>
</feature>
<feature type="binding site" evidence="8">
    <location>
        <position position="341"/>
    </location>
    <ligand>
        <name>Mn(2+)</name>
        <dbReference type="ChEBI" id="CHEBI:29035"/>
        <label>1</label>
    </ligand>
</feature>
<keyword evidence="5 8" id="KW-0645">Protease</keyword>
<dbReference type="SUPFAM" id="SSF52949">
    <property type="entry name" value="Macro domain-like"/>
    <property type="match status" value="1"/>
</dbReference>
<keyword evidence="8" id="KW-0963">Cytoplasm</keyword>
<dbReference type="GO" id="GO:0030145">
    <property type="term" value="F:manganese ion binding"/>
    <property type="evidence" value="ECO:0007669"/>
    <property type="project" value="UniProtKB-UniRule"/>
</dbReference>
<dbReference type="CDD" id="cd00433">
    <property type="entry name" value="Peptidase_M17"/>
    <property type="match status" value="1"/>
</dbReference>
<evidence type="ECO:0000256" key="3">
    <source>
        <dbReference type="ARBA" id="ARBA00009528"/>
    </source>
</evidence>
<comment type="catalytic activity">
    <reaction evidence="2 8">
        <text>Release of an N-terminal amino acid, preferentially leucine, but not glutamic or aspartic acids.</text>
        <dbReference type="EC" id="3.4.11.10"/>
    </reaction>
</comment>
<dbReference type="PANTHER" id="PTHR11963">
    <property type="entry name" value="LEUCINE AMINOPEPTIDASE-RELATED"/>
    <property type="match status" value="1"/>
</dbReference>
<dbReference type="InterPro" id="IPR043472">
    <property type="entry name" value="Macro_dom-like"/>
</dbReference>
<comment type="subcellular location">
    <subcellularLocation>
        <location evidence="8">Cytoplasm</location>
    </subcellularLocation>
</comment>
<keyword evidence="11" id="KW-1185">Reference proteome</keyword>
<keyword evidence="7 8" id="KW-0464">Manganese</keyword>
<feature type="binding site" evidence="8">
    <location>
        <position position="282"/>
    </location>
    <ligand>
        <name>Mn(2+)</name>
        <dbReference type="ChEBI" id="CHEBI:29035"/>
        <label>2</label>
    </ligand>
</feature>
<comment type="similarity">
    <text evidence="3 8">Belongs to the peptidase M17 family.</text>
</comment>
<feature type="binding site" evidence="8">
    <location>
        <position position="259"/>
    </location>
    <ligand>
        <name>Mn(2+)</name>
        <dbReference type="ChEBI" id="CHEBI:29035"/>
        <label>2</label>
    </ligand>
</feature>
<name>A0AA41UMN6_9BACT</name>
<dbReference type="AlphaFoldDB" id="A0AA41UMN6"/>
<dbReference type="Gene3D" id="3.40.220.10">
    <property type="entry name" value="Leucine Aminopeptidase, subunit E, domain 1"/>
    <property type="match status" value="1"/>
</dbReference>
<proteinExistence type="inferred from homology"/>
<gene>
    <name evidence="8" type="primary">pepA</name>
    <name evidence="10" type="ORF">MRX98_19730</name>
</gene>
<dbReference type="PANTHER" id="PTHR11963:SF23">
    <property type="entry name" value="CYTOSOL AMINOPEPTIDASE"/>
    <property type="match status" value="1"/>
</dbReference>
<accession>A0AA41UMN6</accession>
<evidence type="ECO:0000256" key="2">
    <source>
        <dbReference type="ARBA" id="ARBA00000967"/>
    </source>
</evidence>
<feature type="binding site" evidence="8">
    <location>
        <position position="264"/>
    </location>
    <ligand>
        <name>Mn(2+)</name>
        <dbReference type="ChEBI" id="CHEBI:29035"/>
        <label>1</label>
    </ligand>
</feature>
<evidence type="ECO:0000256" key="4">
    <source>
        <dbReference type="ARBA" id="ARBA00022438"/>
    </source>
</evidence>
<dbReference type="GO" id="GO:0006508">
    <property type="term" value="P:proteolysis"/>
    <property type="evidence" value="ECO:0007669"/>
    <property type="project" value="UniProtKB-KW"/>
</dbReference>
<reference evidence="10" key="1">
    <citation type="submission" date="2022-04" db="EMBL/GenBank/DDBJ databases">
        <title>Desulfatitalea alkaliphila sp. nov., a novel anaerobic sulfate-reducing bacterium isolated from terrestrial mud volcano, Taman Peninsula, Russia.</title>
        <authorList>
            <person name="Khomyakova M.A."/>
            <person name="Merkel A.Y."/>
            <person name="Slobodkin A.I."/>
        </authorList>
    </citation>
    <scope>NUCLEOTIDE SEQUENCE</scope>
    <source>
        <strain evidence="10">M08but</strain>
    </source>
</reference>
<evidence type="ECO:0000256" key="1">
    <source>
        <dbReference type="ARBA" id="ARBA00000135"/>
    </source>
</evidence>
<keyword evidence="6 8" id="KW-0378">Hydrolase</keyword>
<feature type="domain" description="Cytosol aminopeptidase" evidence="9">
    <location>
        <begin position="339"/>
        <end position="346"/>
    </location>
</feature>
<dbReference type="GO" id="GO:0070006">
    <property type="term" value="F:metalloaminopeptidase activity"/>
    <property type="evidence" value="ECO:0007669"/>
    <property type="project" value="InterPro"/>
</dbReference>
<dbReference type="Pfam" id="PF00883">
    <property type="entry name" value="Peptidase_M17"/>
    <property type="match status" value="1"/>
</dbReference>
<evidence type="ECO:0000256" key="8">
    <source>
        <dbReference type="HAMAP-Rule" id="MF_00181"/>
    </source>
</evidence>
<dbReference type="PRINTS" id="PR00481">
    <property type="entry name" value="LAMNOPPTDASE"/>
</dbReference>
<feature type="active site" evidence="8">
    <location>
        <position position="345"/>
    </location>
</feature>
<dbReference type="GO" id="GO:0005737">
    <property type="term" value="C:cytoplasm"/>
    <property type="evidence" value="ECO:0007669"/>
    <property type="project" value="UniProtKB-SubCell"/>
</dbReference>
<sequence length="491" mass="52328">MLDFLTTSPGHAKFKTADLAVPVCENAEIHDDPGIRELAAKALAIDGFKGEKQQQVVLFDLLGGKVRRCWFMGLGPVEKIDAETLRVFAGRAVREAAAAKRQGTALAVPLAAALPVVPAAKVQALAEGAYLGNHQFNKYKEKPKTQPLETLQLLVPPATAKKHRPLLQRTEAVCHGTTLAREWVSTPANDKLPSDLAQIFAATARAAQLKVRVLDEQQLKRQKFNTLLAVAAGSDNPPRLVEMTYAPPKADKTIVLVGKGITFDTGGVNIKPSAGLDTMKGDMAGAAAVTGAMAAMATLKPKHRIIGLTPLVENMVSGRATRPGDIVTTYAGKTVEIGNTDAEGRLILADTLAYAIKKHKPDMLIDLATLTGACVVALGEKLAGLFSPDDTLAETILAAGRATHERCWRLPLPEDYKELMKSDLADLNNMSSSRYGGAITAALFLSEFTGDTPWAHIDIAGPAFQKKSTDYCGPGGTGFGVRLLCHLVEVC</sequence>
<dbReference type="InterPro" id="IPR000819">
    <property type="entry name" value="Peptidase_M17_C"/>
</dbReference>
<comment type="catalytic activity">
    <reaction evidence="1 8">
        <text>Release of an N-terminal amino acid, Xaa-|-Yaa-, in which Xaa is preferably Leu, but may be other amino acids including Pro although not Arg or Lys, and Yaa may be Pro. Amino acid amides and methyl esters are also readily hydrolyzed, but rates on arylamides are exceedingly low.</text>
        <dbReference type="EC" id="3.4.11.1"/>
    </reaction>
</comment>
<evidence type="ECO:0000256" key="6">
    <source>
        <dbReference type="ARBA" id="ARBA00022801"/>
    </source>
</evidence>
<dbReference type="EC" id="3.4.11.1" evidence="8"/>
<organism evidence="10 11">
    <name type="scientific">Desulfatitalea alkaliphila</name>
    <dbReference type="NCBI Taxonomy" id="2929485"/>
    <lineage>
        <taxon>Bacteria</taxon>
        <taxon>Pseudomonadati</taxon>
        <taxon>Thermodesulfobacteriota</taxon>
        <taxon>Desulfobacteria</taxon>
        <taxon>Desulfobacterales</taxon>
        <taxon>Desulfosarcinaceae</taxon>
        <taxon>Desulfatitalea</taxon>
    </lineage>
</organism>
<dbReference type="Proteomes" id="UP001165427">
    <property type="component" value="Unassembled WGS sequence"/>
</dbReference>
<dbReference type="EMBL" id="JALJRB010000034">
    <property type="protein sequence ID" value="MCJ8502816.1"/>
    <property type="molecule type" value="Genomic_DNA"/>
</dbReference>
<dbReference type="InterPro" id="IPR008283">
    <property type="entry name" value="Peptidase_M17_N"/>
</dbReference>
<dbReference type="RefSeq" id="WP_246914204.1">
    <property type="nucleotide sequence ID" value="NZ_JALJRB010000034.1"/>
</dbReference>
<comment type="cofactor">
    <cofactor evidence="8">
        <name>Mn(2+)</name>
        <dbReference type="ChEBI" id="CHEBI:29035"/>
    </cofactor>
    <text evidence="8">Binds 2 manganese ions per subunit.</text>
</comment>
<dbReference type="InterPro" id="IPR011356">
    <property type="entry name" value="Leucine_aapep/pepB"/>
</dbReference>
<dbReference type="Gene3D" id="3.40.630.10">
    <property type="entry name" value="Zn peptidases"/>
    <property type="match status" value="1"/>
</dbReference>